<dbReference type="AlphaFoldDB" id="A0A1B0ZIM4"/>
<dbReference type="PATRIC" id="fig|1630135.4.peg.1218"/>
<dbReference type="GO" id="GO:0106310">
    <property type="term" value="F:protein serine kinase activity"/>
    <property type="evidence" value="ECO:0007669"/>
    <property type="project" value="RHEA"/>
</dbReference>
<dbReference type="Gene3D" id="3.30.10.20">
    <property type="match status" value="4"/>
</dbReference>
<comment type="catalytic activity">
    <reaction evidence="7">
        <text>L-threonyl-[protein] + ATP = O-phospho-L-threonyl-[protein] + ADP + H(+)</text>
        <dbReference type="Rhea" id="RHEA:46608"/>
        <dbReference type="Rhea" id="RHEA-COMP:11060"/>
        <dbReference type="Rhea" id="RHEA-COMP:11605"/>
        <dbReference type="ChEBI" id="CHEBI:15378"/>
        <dbReference type="ChEBI" id="CHEBI:30013"/>
        <dbReference type="ChEBI" id="CHEBI:30616"/>
        <dbReference type="ChEBI" id="CHEBI:61977"/>
        <dbReference type="ChEBI" id="CHEBI:456216"/>
        <dbReference type="EC" id="2.7.11.1"/>
    </reaction>
</comment>
<feature type="domain" description="PASTA" evidence="11">
    <location>
        <begin position="572"/>
        <end position="638"/>
    </location>
</feature>
<feature type="domain" description="PASTA" evidence="11">
    <location>
        <begin position="639"/>
        <end position="703"/>
    </location>
</feature>
<protein>
    <recommendedName>
        <fullName evidence="1">non-specific serine/threonine protein kinase</fullName>
        <ecNumber evidence="1">2.7.11.1</ecNumber>
    </recommendedName>
</protein>
<feature type="region of interest" description="Disordered" evidence="9">
    <location>
        <begin position="538"/>
        <end position="560"/>
    </location>
</feature>
<evidence type="ECO:0000256" key="6">
    <source>
        <dbReference type="ARBA" id="ARBA00022840"/>
    </source>
</evidence>
<dbReference type="KEGG" id="dva:DAD186_12170"/>
<evidence type="ECO:0000256" key="2">
    <source>
        <dbReference type="ARBA" id="ARBA00022527"/>
    </source>
</evidence>
<dbReference type="CDD" id="cd06577">
    <property type="entry name" value="PASTA_pknB"/>
    <property type="match status" value="4"/>
</dbReference>
<dbReference type="RefSeq" id="WP_065247909.1">
    <property type="nucleotide sequence ID" value="NZ_CP012117.1"/>
</dbReference>
<dbReference type="EC" id="2.7.11.1" evidence="1"/>
<evidence type="ECO:0000256" key="3">
    <source>
        <dbReference type="ARBA" id="ARBA00022679"/>
    </source>
</evidence>
<dbReference type="GO" id="GO:0045717">
    <property type="term" value="P:negative regulation of fatty acid biosynthetic process"/>
    <property type="evidence" value="ECO:0007669"/>
    <property type="project" value="UniProtKB-ARBA"/>
</dbReference>
<evidence type="ECO:0000259" key="10">
    <source>
        <dbReference type="PROSITE" id="PS50011"/>
    </source>
</evidence>
<evidence type="ECO:0000256" key="9">
    <source>
        <dbReference type="SAM" id="MobiDB-lite"/>
    </source>
</evidence>
<dbReference type="NCBIfam" id="NF033483">
    <property type="entry name" value="PknB_PASTA_kin"/>
    <property type="match status" value="1"/>
</dbReference>
<dbReference type="FunFam" id="1.10.510.10:FF:000021">
    <property type="entry name" value="Serine/threonine protein kinase"/>
    <property type="match status" value="1"/>
</dbReference>
<evidence type="ECO:0000259" key="11">
    <source>
        <dbReference type="PROSITE" id="PS51178"/>
    </source>
</evidence>
<dbReference type="Pfam" id="PF00069">
    <property type="entry name" value="Pkinase"/>
    <property type="match status" value="1"/>
</dbReference>
<evidence type="ECO:0000256" key="7">
    <source>
        <dbReference type="ARBA" id="ARBA00047899"/>
    </source>
</evidence>
<keyword evidence="4" id="KW-0547">Nucleotide-binding</keyword>
<organism evidence="12 13">
    <name type="scientific">Dermabacter vaginalis</name>
    <dbReference type="NCBI Taxonomy" id="1630135"/>
    <lineage>
        <taxon>Bacteria</taxon>
        <taxon>Bacillati</taxon>
        <taxon>Actinomycetota</taxon>
        <taxon>Actinomycetes</taxon>
        <taxon>Micrococcales</taxon>
        <taxon>Dermabacteraceae</taxon>
        <taxon>Dermabacter</taxon>
    </lineage>
</organism>
<dbReference type="STRING" id="1630135.DAD186_12170"/>
<dbReference type="PANTHER" id="PTHR43289">
    <property type="entry name" value="MITOGEN-ACTIVATED PROTEIN KINASE KINASE KINASE 20-RELATED"/>
    <property type="match status" value="1"/>
</dbReference>
<keyword evidence="2 12" id="KW-0723">Serine/threonine-protein kinase</keyword>
<keyword evidence="6" id="KW-0067">ATP-binding</keyword>
<dbReference type="GO" id="GO:0004674">
    <property type="term" value="F:protein serine/threonine kinase activity"/>
    <property type="evidence" value="ECO:0007669"/>
    <property type="project" value="UniProtKB-KW"/>
</dbReference>
<dbReference type="InterPro" id="IPR011009">
    <property type="entry name" value="Kinase-like_dom_sf"/>
</dbReference>
<dbReference type="InterPro" id="IPR005543">
    <property type="entry name" value="PASTA_dom"/>
</dbReference>
<evidence type="ECO:0000256" key="1">
    <source>
        <dbReference type="ARBA" id="ARBA00012513"/>
    </source>
</evidence>
<dbReference type="SMART" id="SM00220">
    <property type="entry name" value="S_TKc"/>
    <property type="match status" value="1"/>
</dbReference>
<dbReference type="SUPFAM" id="SSF56112">
    <property type="entry name" value="Protein kinase-like (PK-like)"/>
    <property type="match status" value="1"/>
</dbReference>
<feature type="domain" description="PASTA" evidence="11">
    <location>
        <begin position="506"/>
        <end position="571"/>
    </location>
</feature>
<dbReference type="Gene3D" id="3.30.200.20">
    <property type="entry name" value="Phosphorylase Kinase, domain 1"/>
    <property type="match status" value="1"/>
</dbReference>
<reference evidence="12 13" key="1">
    <citation type="submission" date="2015-06" db="EMBL/GenBank/DDBJ databases">
        <title>Investigation of pathophysiology for high-risk pregnancy and development of treatment modality based on it.</title>
        <authorList>
            <person name="Kim B.-C."/>
            <person name="Lim S."/>
        </authorList>
    </citation>
    <scope>NUCLEOTIDE SEQUENCE [LARGE SCALE GENOMIC DNA]</scope>
    <source>
        <strain evidence="12 13">AD1-86</strain>
    </source>
</reference>
<dbReference type="CDD" id="cd14014">
    <property type="entry name" value="STKc_PknB_like"/>
    <property type="match status" value="1"/>
</dbReference>
<gene>
    <name evidence="12" type="ORF">DAD186_12170</name>
</gene>
<keyword evidence="3 12" id="KW-0808">Transferase</keyword>
<name>A0A1B0ZIM4_9MICO</name>
<dbReference type="InterPro" id="IPR008271">
    <property type="entry name" value="Ser/Thr_kinase_AS"/>
</dbReference>
<evidence type="ECO:0000313" key="13">
    <source>
        <dbReference type="Proteomes" id="UP000092596"/>
    </source>
</evidence>
<feature type="domain" description="Protein kinase" evidence="10">
    <location>
        <begin position="18"/>
        <end position="278"/>
    </location>
</feature>
<dbReference type="PROSITE" id="PS50011">
    <property type="entry name" value="PROTEIN_KINASE_DOM"/>
    <property type="match status" value="1"/>
</dbReference>
<proteinExistence type="predicted"/>
<evidence type="ECO:0000256" key="4">
    <source>
        <dbReference type="ARBA" id="ARBA00022741"/>
    </source>
</evidence>
<feature type="domain" description="PASTA" evidence="11">
    <location>
        <begin position="438"/>
        <end position="505"/>
    </location>
</feature>
<accession>A0A1B0ZIM4</accession>
<dbReference type="GO" id="GO:0005524">
    <property type="term" value="F:ATP binding"/>
    <property type="evidence" value="ECO:0007669"/>
    <property type="project" value="UniProtKB-KW"/>
</dbReference>
<evidence type="ECO:0000256" key="5">
    <source>
        <dbReference type="ARBA" id="ARBA00022777"/>
    </source>
</evidence>
<evidence type="ECO:0000256" key="8">
    <source>
        <dbReference type="ARBA" id="ARBA00048679"/>
    </source>
</evidence>
<dbReference type="Pfam" id="PF03793">
    <property type="entry name" value="PASTA"/>
    <property type="match status" value="4"/>
</dbReference>
<sequence length="703" mass="74179">MSTESSSPDIGLVLSDRYRIEHLIARGGMATVYRGFDERLHRPVALKIMHPHLADNPEFISRFSREARSAARLTHPHVVNVYDQGEDQGCVYLAMQLVEGETLRDELRREKTLTLKRALRVGRDVLAALDAAHRSGIIHRDIKPENVLVNAERDILVADFGLARAVGSATTSATGTMLGTVAYVSPEVVTRGVSDARSDLYSWGIMMFEMLVGRTPFQGDSAVHIAYQHAHEDIPAPSQFAPGVPASVDSIITWAASRLPASRPTRAHEVLLALDDILDTLSATELAYRAQPAVEAAADDATANVPRLTRQIPPDAKRAAAPSSPASPPSPSHASRGGASQAEWFWEKGTSSPLGNGASGSTGATARKSFTPSEKPSNPTDPDESIREVALTGPHRSRGAHTRDSHPSPLLSALAIVSILALLAASIFGALRWYDTEGPGGMRTVPLVAGAPLSDAEAALQAEDLDVTTAKAYSNDVPVGRVISSDPATGAEVHKGTLVRLTLSLGQELFDVPQVQGQPISDATSALADAGFESTETRAYSSDVPKDSVISQEPADTSLPHGATITLTVSDGPEPVEVPSVAGSERKAAIKALEDAGLVAKVTEQYNSKVPAGQVISQDPAGATSALPGSEVKVSISLGPNLVDVPDVFRKSEADARAALEGAGLKVEVVYERGTPVFDLVSQQSQPGGTKVPRGSTVTITVY</sequence>
<dbReference type="PROSITE" id="PS00108">
    <property type="entry name" value="PROTEIN_KINASE_ST"/>
    <property type="match status" value="1"/>
</dbReference>
<dbReference type="EMBL" id="CP012117">
    <property type="protein sequence ID" value="ANP27767.1"/>
    <property type="molecule type" value="Genomic_DNA"/>
</dbReference>
<evidence type="ECO:0000313" key="12">
    <source>
        <dbReference type="EMBL" id="ANP27767.1"/>
    </source>
</evidence>
<dbReference type="PANTHER" id="PTHR43289:SF34">
    <property type="entry name" value="SERINE_THREONINE-PROTEIN KINASE YBDM-RELATED"/>
    <property type="match status" value="1"/>
</dbReference>
<feature type="region of interest" description="Disordered" evidence="9">
    <location>
        <begin position="314"/>
        <end position="386"/>
    </location>
</feature>
<dbReference type="SMART" id="SM00740">
    <property type="entry name" value="PASTA"/>
    <property type="match status" value="4"/>
</dbReference>
<dbReference type="FunFam" id="3.30.200.20:FF:000035">
    <property type="entry name" value="Serine/threonine protein kinase Stk1"/>
    <property type="match status" value="1"/>
</dbReference>
<dbReference type="Gene3D" id="1.10.510.10">
    <property type="entry name" value="Transferase(Phosphotransferase) domain 1"/>
    <property type="match status" value="1"/>
</dbReference>
<comment type="catalytic activity">
    <reaction evidence="8">
        <text>L-seryl-[protein] + ATP = O-phospho-L-seryl-[protein] + ADP + H(+)</text>
        <dbReference type="Rhea" id="RHEA:17989"/>
        <dbReference type="Rhea" id="RHEA-COMP:9863"/>
        <dbReference type="Rhea" id="RHEA-COMP:11604"/>
        <dbReference type="ChEBI" id="CHEBI:15378"/>
        <dbReference type="ChEBI" id="CHEBI:29999"/>
        <dbReference type="ChEBI" id="CHEBI:30616"/>
        <dbReference type="ChEBI" id="CHEBI:83421"/>
        <dbReference type="ChEBI" id="CHEBI:456216"/>
        <dbReference type="EC" id="2.7.11.1"/>
    </reaction>
</comment>
<keyword evidence="5 12" id="KW-0418">Kinase</keyword>
<feature type="compositionally biased region" description="Polar residues" evidence="9">
    <location>
        <begin position="368"/>
        <end position="380"/>
    </location>
</feature>
<dbReference type="InterPro" id="IPR000719">
    <property type="entry name" value="Prot_kinase_dom"/>
</dbReference>
<dbReference type="Proteomes" id="UP000092596">
    <property type="component" value="Chromosome"/>
</dbReference>
<dbReference type="PROSITE" id="PS51178">
    <property type="entry name" value="PASTA"/>
    <property type="match status" value="4"/>
</dbReference>